<organism evidence="1 2">
    <name type="scientific">Anaeroselena agilis</name>
    <dbReference type="NCBI Taxonomy" id="3063788"/>
    <lineage>
        <taxon>Bacteria</taxon>
        <taxon>Bacillati</taxon>
        <taxon>Bacillota</taxon>
        <taxon>Negativicutes</taxon>
        <taxon>Acetonemataceae</taxon>
        <taxon>Anaeroselena</taxon>
    </lineage>
</organism>
<protein>
    <submittedName>
        <fullName evidence="1">Uncharacterized protein</fullName>
    </submittedName>
</protein>
<comment type="caution">
    <text evidence="1">The sequence shown here is derived from an EMBL/GenBank/DDBJ whole genome shotgun (WGS) entry which is preliminary data.</text>
</comment>
<keyword evidence="2" id="KW-1185">Reference proteome</keyword>
<evidence type="ECO:0000313" key="1">
    <source>
        <dbReference type="EMBL" id="MDT8900915.1"/>
    </source>
</evidence>
<evidence type="ECO:0000313" key="2">
    <source>
        <dbReference type="Proteomes" id="UP001254848"/>
    </source>
</evidence>
<reference evidence="1 2" key="1">
    <citation type="submission" date="2023-07" db="EMBL/GenBank/DDBJ databases">
        <title>The novel representative of Negativicutes class, Anaeroselena agilis gen. nov. sp. nov.</title>
        <authorList>
            <person name="Prokofeva M.I."/>
            <person name="Elcheninov A.G."/>
            <person name="Klyukina A."/>
            <person name="Kublanov I.V."/>
            <person name="Frolov E.N."/>
            <person name="Podosokorskaya O.A."/>
        </authorList>
    </citation>
    <scope>NUCLEOTIDE SEQUENCE [LARGE SCALE GENOMIC DNA]</scope>
    <source>
        <strain evidence="1 2">4137-cl</strain>
    </source>
</reference>
<dbReference type="EMBL" id="JAUOZS010000001">
    <property type="protein sequence ID" value="MDT8900915.1"/>
    <property type="molecule type" value="Genomic_DNA"/>
</dbReference>
<sequence>MAKVKIKVTLPVTCIFLVDAEDEELTPKEMLIRQQDLAYEVRKAVHNEISSNLESVKDWGYTHGIGMELQEVVIH</sequence>
<dbReference type="RefSeq" id="WP_413779447.1">
    <property type="nucleotide sequence ID" value="NZ_JAUOZS010000001.1"/>
</dbReference>
<dbReference type="Proteomes" id="UP001254848">
    <property type="component" value="Unassembled WGS sequence"/>
</dbReference>
<accession>A0ABU3NVR3</accession>
<gene>
    <name evidence="1" type="ORF">Q4T40_06665</name>
</gene>
<name>A0ABU3NVR3_9FIRM</name>
<proteinExistence type="predicted"/>